<evidence type="ECO:0000256" key="1">
    <source>
        <dbReference type="SAM" id="Phobius"/>
    </source>
</evidence>
<feature type="transmembrane region" description="Helical" evidence="1">
    <location>
        <begin position="68"/>
        <end position="87"/>
    </location>
</feature>
<evidence type="ECO:0000313" key="2">
    <source>
        <dbReference type="EMBL" id="DAF90261.1"/>
    </source>
</evidence>
<proteinExistence type="predicted"/>
<keyword evidence="1" id="KW-0472">Membrane</keyword>
<dbReference type="EMBL" id="BK016023">
    <property type="protein sequence ID" value="DAF90261.1"/>
    <property type="molecule type" value="Genomic_DNA"/>
</dbReference>
<reference evidence="2" key="1">
    <citation type="journal article" date="2021" name="Proc. Natl. Acad. Sci. U.S.A.">
        <title>A Catalog of Tens of Thousands of Viruses from Human Metagenomes Reveals Hidden Associations with Chronic Diseases.</title>
        <authorList>
            <person name="Tisza M.J."/>
            <person name="Buck C.B."/>
        </authorList>
    </citation>
    <scope>NUCLEOTIDE SEQUENCE</scope>
    <source>
        <strain evidence="2">Ct3Oc10</strain>
    </source>
</reference>
<sequence>MTLEIFLLGLMIVSIFTGLFTEGIKKLLDEMTVKYHSNFLAGGVAVVLSTLVGAGYLILTETQINDKMAVYLIALVLLSWLASMVGYDKVIQAIAQLKRTDNNAQGGR</sequence>
<organism evidence="2">
    <name type="scientific">Myoviridae sp. ct3Oc10</name>
    <dbReference type="NCBI Taxonomy" id="2825025"/>
    <lineage>
        <taxon>Viruses</taxon>
        <taxon>Duplodnaviria</taxon>
        <taxon>Heunggongvirae</taxon>
        <taxon>Uroviricota</taxon>
        <taxon>Caudoviricetes</taxon>
    </lineage>
</organism>
<feature type="transmembrane region" description="Helical" evidence="1">
    <location>
        <begin position="37"/>
        <end position="59"/>
    </location>
</feature>
<accession>A0A8S5U752</accession>
<name>A0A8S5U752_9CAUD</name>
<protein>
    <submittedName>
        <fullName evidence="2">Uncharacterized protein</fullName>
    </submittedName>
</protein>
<keyword evidence="1" id="KW-0812">Transmembrane</keyword>
<keyword evidence="1" id="KW-1133">Transmembrane helix</keyword>